<protein>
    <recommendedName>
        <fullName evidence="1">Glycine cleavage system transcriptional repressor</fullName>
    </recommendedName>
</protein>
<organism evidence="2 3">
    <name type="scientific">Methylomonas subterranea</name>
    <dbReference type="NCBI Taxonomy" id="2952225"/>
    <lineage>
        <taxon>Bacteria</taxon>
        <taxon>Pseudomonadati</taxon>
        <taxon>Pseudomonadota</taxon>
        <taxon>Gammaproteobacteria</taxon>
        <taxon>Methylococcales</taxon>
        <taxon>Methylococcaceae</taxon>
        <taxon>Methylomonas</taxon>
    </lineage>
</organism>
<keyword evidence="1" id="KW-0804">Transcription</keyword>
<comment type="caution">
    <text evidence="2">The sequence shown here is derived from an EMBL/GenBank/DDBJ whole genome shotgun (WGS) entry which is preliminary data.</text>
</comment>
<evidence type="ECO:0000313" key="2">
    <source>
        <dbReference type="EMBL" id="MCQ8103019.1"/>
    </source>
</evidence>
<dbReference type="InterPro" id="IPR045865">
    <property type="entry name" value="ACT-like_dom_sf"/>
</dbReference>
<dbReference type="RefSeq" id="WP_256600671.1">
    <property type="nucleotide sequence ID" value="NZ_JANIBJ010000003.1"/>
</dbReference>
<dbReference type="Proteomes" id="UP001524499">
    <property type="component" value="Unassembled WGS sequence"/>
</dbReference>
<dbReference type="Pfam" id="PF13740">
    <property type="entry name" value="ACT_6"/>
    <property type="match status" value="1"/>
</dbReference>
<dbReference type="SUPFAM" id="SSF55021">
    <property type="entry name" value="ACT-like"/>
    <property type="match status" value="2"/>
</dbReference>
<dbReference type="PANTHER" id="PTHR34875">
    <property type="entry name" value="UPF0237 PROTEIN MJ1558"/>
    <property type="match status" value="1"/>
</dbReference>
<reference evidence="2 3" key="1">
    <citation type="submission" date="2022-07" db="EMBL/GenBank/DDBJ databases">
        <title>Methylomonas rivi sp. nov., Methylomonas rosea sp. nov., Methylomonas aureus sp. nov. and Methylomonas subterranea sp. nov., four novel methanotrophs isolated from a freshwater creek and the deep terrestrial subsurface.</title>
        <authorList>
            <person name="Abin C."/>
            <person name="Sankaranarayanan K."/>
            <person name="Garner C."/>
            <person name="Sindelar R."/>
            <person name="Kotary K."/>
            <person name="Garner R."/>
            <person name="Barclay S."/>
            <person name="Lawson P."/>
            <person name="Krumholz L."/>
        </authorList>
    </citation>
    <scope>NUCLEOTIDE SEQUENCE [LARGE SCALE GENOMIC DNA]</scope>
    <source>
        <strain evidence="2 3">SURF-2</strain>
    </source>
</reference>
<name>A0ABT1TC31_9GAMM</name>
<dbReference type="PIRSF" id="PIRSF028103">
    <property type="entry name" value="GcvR"/>
    <property type="match status" value="1"/>
</dbReference>
<dbReference type="Gene3D" id="3.30.70.260">
    <property type="match status" value="2"/>
</dbReference>
<keyword evidence="1" id="KW-0963">Cytoplasm</keyword>
<dbReference type="EMBL" id="JANIBJ010000003">
    <property type="protein sequence ID" value="MCQ8103019.1"/>
    <property type="molecule type" value="Genomic_DNA"/>
</dbReference>
<comment type="subcellular location">
    <subcellularLocation>
        <location evidence="1">Cytoplasm</location>
    </subcellularLocation>
</comment>
<accession>A0ABT1TC31</accession>
<sequence length="178" mass="19878">MQLAITVLGTKTDGLITEILSAVSACQCTITELRTANLIEITSIYGLIDGNWNHIAKLEGLLEGLRQRFQVQIMLLRPQENATELAAPPEGVPYTLETISMDKKDLLYEITSFLVARGIFIDEISASLHPAMLFSNPVFSTRFTLLVPPDVRILSLREEFLDFCDSLNIDAILEPIKR</sequence>
<dbReference type="InterPro" id="IPR016867">
    <property type="entry name" value="GcvR"/>
</dbReference>
<gene>
    <name evidence="2" type="ORF">NP590_02775</name>
</gene>
<evidence type="ECO:0000256" key="1">
    <source>
        <dbReference type="PIRNR" id="PIRNR028103"/>
    </source>
</evidence>
<proteinExistence type="predicted"/>
<keyword evidence="3" id="KW-1185">Reference proteome</keyword>
<evidence type="ECO:0000313" key="3">
    <source>
        <dbReference type="Proteomes" id="UP001524499"/>
    </source>
</evidence>
<dbReference type="PANTHER" id="PTHR34875:SF5">
    <property type="entry name" value="GLYCINE CLEAVAGE SYSTEM TRANSCRIPTIONAL REPRESSOR"/>
    <property type="match status" value="1"/>
</dbReference>
<keyword evidence="1" id="KW-0678">Repressor</keyword>
<dbReference type="InterPro" id="IPR050990">
    <property type="entry name" value="UPF0237/GcvR_regulator"/>
</dbReference>